<dbReference type="SUPFAM" id="SSF56112">
    <property type="entry name" value="Protein kinase-like (PK-like)"/>
    <property type="match status" value="1"/>
</dbReference>
<evidence type="ECO:0000256" key="6">
    <source>
        <dbReference type="ARBA" id="ARBA00022777"/>
    </source>
</evidence>
<organism evidence="9 10">
    <name type="scientific">Candidatus Amphirhobacter heronislandensis</name>
    <dbReference type="NCBI Taxonomy" id="1732024"/>
    <lineage>
        <taxon>Bacteria</taxon>
        <taxon>Pseudomonadati</taxon>
        <taxon>Pseudomonadota</taxon>
        <taxon>Gammaproteobacteria</taxon>
        <taxon>Candidatus Tethybacterales</taxon>
        <taxon>Candidatus Tethybacteraceae</taxon>
        <taxon>Candidatus Amphirhobacter</taxon>
    </lineage>
</organism>
<dbReference type="NCBIfam" id="TIGR01767">
    <property type="entry name" value="MTRK"/>
    <property type="match status" value="1"/>
</dbReference>
<keyword evidence="4 9" id="KW-0808">Transferase</keyword>
<dbReference type="Gene3D" id="3.90.1200.10">
    <property type="match status" value="1"/>
</dbReference>
<feature type="domain" description="Aminoglycoside phosphotransferase" evidence="8">
    <location>
        <begin position="41"/>
        <end position="277"/>
    </location>
</feature>
<comment type="similarity">
    <text evidence="1">Belongs to the methylthioribose kinase family.</text>
</comment>
<evidence type="ECO:0000256" key="2">
    <source>
        <dbReference type="ARBA" id="ARBA00011738"/>
    </source>
</evidence>
<evidence type="ECO:0000256" key="7">
    <source>
        <dbReference type="ARBA" id="ARBA00022840"/>
    </source>
</evidence>
<keyword evidence="5" id="KW-0547">Nucleotide-binding</keyword>
<gene>
    <name evidence="9" type="primary">mtnK</name>
    <name evidence="9" type="ORF">ISN26_04725</name>
</gene>
<dbReference type="InterPro" id="IPR011009">
    <property type="entry name" value="Kinase-like_dom_sf"/>
</dbReference>
<comment type="caution">
    <text evidence="9">The sequence shown here is derived from an EMBL/GenBank/DDBJ whole genome shotgun (WGS) entry which is preliminary data.</text>
</comment>
<evidence type="ECO:0000313" key="9">
    <source>
        <dbReference type="EMBL" id="MBF2735370.1"/>
    </source>
</evidence>
<evidence type="ECO:0000256" key="4">
    <source>
        <dbReference type="ARBA" id="ARBA00022679"/>
    </source>
</evidence>
<accession>A0A930Y1H4</accession>
<dbReference type="InterPro" id="IPR002575">
    <property type="entry name" value="Aminoglycoside_PTrfase"/>
</dbReference>
<dbReference type="EC" id="2.7.1.100" evidence="3"/>
<dbReference type="AlphaFoldDB" id="A0A930Y1H4"/>
<evidence type="ECO:0000259" key="8">
    <source>
        <dbReference type="Pfam" id="PF01636"/>
    </source>
</evidence>
<dbReference type="Pfam" id="PF01636">
    <property type="entry name" value="APH"/>
    <property type="match status" value="1"/>
</dbReference>
<dbReference type="Proteomes" id="UP000604381">
    <property type="component" value="Unassembled WGS sequence"/>
</dbReference>
<dbReference type="GO" id="GO:0046522">
    <property type="term" value="F:S-methyl-5-thioribose kinase activity"/>
    <property type="evidence" value="ECO:0007669"/>
    <property type="project" value="UniProtKB-EC"/>
</dbReference>
<dbReference type="GO" id="GO:0009086">
    <property type="term" value="P:methionine biosynthetic process"/>
    <property type="evidence" value="ECO:0007669"/>
    <property type="project" value="InterPro"/>
</dbReference>
<dbReference type="Gene3D" id="3.30.200.20">
    <property type="entry name" value="Phosphorylase Kinase, domain 1"/>
    <property type="match status" value="1"/>
</dbReference>
<name>A0A930Y1H4_9GAMM</name>
<dbReference type="InterPro" id="IPR009212">
    <property type="entry name" value="Methylthioribose_kinase"/>
</dbReference>
<keyword evidence="6 9" id="KW-0418">Kinase</keyword>
<comment type="subunit">
    <text evidence="2">Homodimer.</text>
</comment>
<reference evidence="9" key="1">
    <citation type="submission" date="2020-10" db="EMBL/GenBank/DDBJ databases">
        <title>An improved Amphimedon queenslandica hologenome assembly reveals how three proteobacterial symbionts can extend the metabolic phenotypic of their marine sponge host.</title>
        <authorList>
            <person name="Degnan B."/>
            <person name="Degnan S."/>
            <person name="Xiang X."/>
        </authorList>
    </citation>
    <scope>NUCLEOTIDE SEQUENCE</scope>
    <source>
        <strain evidence="9">AqS2</strain>
    </source>
</reference>
<dbReference type="PIRSF" id="PIRSF031134">
    <property type="entry name" value="MTRK"/>
    <property type="match status" value="1"/>
</dbReference>
<evidence type="ECO:0000256" key="5">
    <source>
        <dbReference type="ARBA" id="ARBA00022741"/>
    </source>
</evidence>
<evidence type="ECO:0000313" key="10">
    <source>
        <dbReference type="Proteomes" id="UP000604381"/>
    </source>
</evidence>
<evidence type="ECO:0000256" key="1">
    <source>
        <dbReference type="ARBA" id="ARBA00010165"/>
    </source>
</evidence>
<keyword evidence="10" id="KW-1185">Reference proteome</keyword>
<dbReference type="EMBL" id="JADHEI010000033">
    <property type="protein sequence ID" value="MBF2735370.1"/>
    <property type="molecule type" value="Genomic_DNA"/>
</dbReference>
<evidence type="ECO:0000256" key="3">
    <source>
        <dbReference type="ARBA" id="ARBA00012128"/>
    </source>
</evidence>
<proteinExistence type="inferred from homology"/>
<keyword evidence="7" id="KW-0067">ATP-binding</keyword>
<protein>
    <recommendedName>
        <fullName evidence="3">S-methyl-5-thioribose kinase</fullName>
        <ecNumber evidence="3">2.7.1.100</ecNumber>
    </recommendedName>
</protein>
<sequence>MPALATPPGYRILDEGSIGEHLASRPACAELLGGDPAGWKVAEVGDGNLNQVFIVAGPAGSLVAKQALPYLRLVGEAWPLPLSRAYFEQLALRSENEITPALVPKLHAYDPELYCIVMEHLQPHEIMRKPMIAGKKIDGAAAKLATFMARNLFLTSDLHLAAGAKRQRAGEFGGNHVLCGLTENVIFTEPYIEHANNRWTAPHLDGHAARWRADTELHAAVSRLKLKFLTEAQALLHGDLHTGSIMTDGADIRVIDPEFAFFGPMGFDVGKLIANFLISFFSQRGHENAPGARDPYRQWLLQEAEALWTGFDREFRALWNDPAQAAGDAWPRALHPDPAALAAEQDRYLGSLYADAVGFCGTSLTRRVLGIAHNIDYEHIADEQLRASCEARALELSHRLLTDPGRFGAIGDVLAAAEELDAASPELSS</sequence>
<dbReference type="PANTHER" id="PTHR34273">
    <property type="entry name" value="METHYLTHIORIBOSE KINASE"/>
    <property type="match status" value="1"/>
</dbReference>
<dbReference type="GO" id="GO:0005524">
    <property type="term" value="F:ATP binding"/>
    <property type="evidence" value="ECO:0007669"/>
    <property type="project" value="UniProtKB-KW"/>
</dbReference>
<dbReference type="PANTHER" id="PTHR34273:SF2">
    <property type="entry name" value="METHYLTHIORIBOSE KINASE"/>
    <property type="match status" value="1"/>
</dbReference>